<dbReference type="PANTHER" id="PTHR35333:SF5">
    <property type="entry name" value="CONSERVED LIPOPROTEIN LPQF-RELATED"/>
    <property type="match status" value="1"/>
</dbReference>
<reference evidence="3" key="1">
    <citation type="submission" date="2020-02" db="EMBL/GenBank/DDBJ databases">
        <authorList>
            <person name="Meier V. D."/>
        </authorList>
    </citation>
    <scope>NUCLEOTIDE SEQUENCE</scope>
    <source>
        <strain evidence="3">AVDCRST_MAG70</strain>
    </source>
</reference>
<dbReference type="InterPro" id="IPR045155">
    <property type="entry name" value="Beta-lactam_cat"/>
</dbReference>
<dbReference type="SUPFAM" id="SSF56601">
    <property type="entry name" value="beta-lactamase/transpeptidase-like"/>
    <property type="match status" value="1"/>
</dbReference>
<dbReference type="Pfam" id="PF13354">
    <property type="entry name" value="Beta-lactamase2"/>
    <property type="match status" value="1"/>
</dbReference>
<name>A0A6J4UV75_9BACT</name>
<evidence type="ECO:0000259" key="2">
    <source>
        <dbReference type="Pfam" id="PF13354"/>
    </source>
</evidence>
<evidence type="ECO:0000313" key="3">
    <source>
        <dbReference type="EMBL" id="CAA9559454.1"/>
    </source>
</evidence>
<dbReference type="Gene3D" id="3.40.710.10">
    <property type="entry name" value="DD-peptidase/beta-lactamase superfamily"/>
    <property type="match status" value="1"/>
</dbReference>
<dbReference type="InterPro" id="IPR012338">
    <property type="entry name" value="Beta-lactam/transpept-like"/>
</dbReference>
<proteinExistence type="predicted"/>
<dbReference type="GO" id="GO:0046677">
    <property type="term" value="P:response to antibiotic"/>
    <property type="evidence" value="ECO:0007669"/>
    <property type="project" value="InterPro"/>
</dbReference>
<dbReference type="GO" id="GO:0008800">
    <property type="term" value="F:beta-lactamase activity"/>
    <property type="evidence" value="ECO:0007669"/>
    <property type="project" value="UniProtKB-EC"/>
</dbReference>
<dbReference type="GO" id="GO:0030655">
    <property type="term" value="P:beta-lactam antibiotic catabolic process"/>
    <property type="evidence" value="ECO:0007669"/>
    <property type="project" value="InterPro"/>
</dbReference>
<comment type="catalytic activity">
    <reaction evidence="1">
        <text>a beta-lactam + H2O = a substituted beta-amino acid</text>
        <dbReference type="Rhea" id="RHEA:20401"/>
        <dbReference type="ChEBI" id="CHEBI:15377"/>
        <dbReference type="ChEBI" id="CHEBI:35627"/>
        <dbReference type="ChEBI" id="CHEBI:140347"/>
        <dbReference type="EC" id="3.5.2.6"/>
    </reaction>
</comment>
<feature type="domain" description="Beta-lactamase class A catalytic" evidence="2">
    <location>
        <begin position="79"/>
        <end position="174"/>
    </location>
</feature>
<dbReference type="PANTHER" id="PTHR35333">
    <property type="entry name" value="BETA-LACTAMASE"/>
    <property type="match status" value="1"/>
</dbReference>
<sequence length="350" mass="38646">MPPELLAHHRSFRPTGRTLTVALVVLTIMSSVGTLAVRAAPPVRDPWSVFDSSFETVAPRTGFLAAEIVDGACESVHALRAEAPIAIASVFKLWVLAELVAQVESGDAEWDEPLAIRQEWKSLPSGSMIAYADGAEFPLSLYAEQMIRESDNTATDHLIHHLGRERIEADLVRFGHASPELNLPLLTTREFFTFKIGMTERQVAEYLAATESDRRTMLGEVVDPYPLLDVGWGTWNSPELIDTVEWFASPGDICRVLAYLYGRSSEPGMGPLWGIMMQNRGGAIDAGRWPEAGFKGGFEAGVYNLTWLLRRGDDRIFVLTAGFNDPARFVDQGWCGVLALQAIDLLARQE</sequence>
<organism evidence="3">
    <name type="scientific">uncultured Thermomicrobiales bacterium</name>
    <dbReference type="NCBI Taxonomy" id="1645740"/>
    <lineage>
        <taxon>Bacteria</taxon>
        <taxon>Pseudomonadati</taxon>
        <taxon>Thermomicrobiota</taxon>
        <taxon>Thermomicrobia</taxon>
        <taxon>Thermomicrobiales</taxon>
        <taxon>environmental samples</taxon>
    </lineage>
</organism>
<gene>
    <name evidence="3" type="ORF">AVDCRST_MAG70-1538</name>
</gene>
<evidence type="ECO:0000256" key="1">
    <source>
        <dbReference type="ARBA" id="ARBA00001526"/>
    </source>
</evidence>
<dbReference type="AlphaFoldDB" id="A0A6J4UV75"/>
<dbReference type="EMBL" id="CADCWH010000245">
    <property type="protein sequence ID" value="CAA9559454.1"/>
    <property type="molecule type" value="Genomic_DNA"/>
</dbReference>
<accession>A0A6J4UV75</accession>
<protein>
    <submittedName>
        <fullName evidence="3">Beta-lactamase class A-like and penicillin binding proteins (PBPs) superfamily</fullName>
    </submittedName>
</protein>
<dbReference type="InterPro" id="IPR000871">
    <property type="entry name" value="Beta-lactam_class-A"/>
</dbReference>